<dbReference type="InterPro" id="IPR051221">
    <property type="entry name" value="LDLR-related"/>
</dbReference>
<feature type="disulfide bond" evidence="10">
    <location>
        <begin position="124"/>
        <end position="142"/>
    </location>
</feature>
<comment type="caution">
    <text evidence="11">The sequence shown here is derived from an EMBL/GenBank/DDBJ whole genome shotgun (WGS) entry which is preliminary data.</text>
</comment>
<dbReference type="EMBL" id="VSRR010044344">
    <property type="protein sequence ID" value="MPC76840.1"/>
    <property type="molecule type" value="Genomic_DNA"/>
</dbReference>
<evidence type="ECO:0000256" key="10">
    <source>
        <dbReference type="PROSITE-ProRule" id="PRU00124"/>
    </source>
</evidence>
<evidence type="ECO:0000256" key="5">
    <source>
        <dbReference type="ARBA" id="ARBA00022989"/>
    </source>
</evidence>
<dbReference type="Gene3D" id="2.40.128.620">
    <property type="match status" value="1"/>
</dbReference>
<keyword evidence="12" id="KW-1185">Reference proteome</keyword>
<keyword evidence="7 10" id="KW-1015">Disulfide bond</keyword>
<dbReference type="Gene3D" id="4.10.400.10">
    <property type="entry name" value="Low-density Lipoprotein Receptor"/>
    <property type="match status" value="2"/>
</dbReference>
<reference evidence="11 12" key="1">
    <citation type="submission" date="2019-05" db="EMBL/GenBank/DDBJ databases">
        <title>Another draft genome of Portunus trituberculatus and its Hox gene families provides insights of decapod evolution.</title>
        <authorList>
            <person name="Jeong J.-H."/>
            <person name="Song I."/>
            <person name="Kim S."/>
            <person name="Choi T."/>
            <person name="Kim D."/>
            <person name="Ryu S."/>
            <person name="Kim W."/>
        </authorList>
    </citation>
    <scope>NUCLEOTIDE SEQUENCE [LARGE SCALE GENOMIC DNA]</scope>
    <source>
        <tissue evidence="11">Muscle</tissue>
    </source>
</reference>
<gene>
    <name evidence="11" type="primary">Lrp1_3</name>
    <name evidence="11" type="ORF">E2C01_071273</name>
</gene>
<keyword evidence="9" id="KW-0325">Glycoprotein</keyword>
<dbReference type="GO" id="GO:0005886">
    <property type="term" value="C:plasma membrane"/>
    <property type="evidence" value="ECO:0007669"/>
    <property type="project" value="TreeGrafter"/>
</dbReference>
<protein>
    <submittedName>
        <fullName evidence="11">Prolow-density lipoprotein receptor-related protein 1</fullName>
    </submittedName>
</protein>
<feature type="disulfide bond" evidence="10">
    <location>
        <begin position="29"/>
        <end position="47"/>
    </location>
</feature>
<evidence type="ECO:0000256" key="4">
    <source>
        <dbReference type="ARBA" id="ARBA00022737"/>
    </source>
</evidence>
<evidence type="ECO:0000256" key="8">
    <source>
        <dbReference type="ARBA" id="ARBA00023170"/>
    </source>
</evidence>
<feature type="disulfide bond" evidence="10">
    <location>
        <begin position="136"/>
        <end position="151"/>
    </location>
</feature>
<organism evidence="11 12">
    <name type="scientific">Portunus trituberculatus</name>
    <name type="common">Swimming crab</name>
    <name type="synonym">Neptunus trituberculatus</name>
    <dbReference type="NCBI Taxonomy" id="210409"/>
    <lineage>
        <taxon>Eukaryota</taxon>
        <taxon>Metazoa</taxon>
        <taxon>Ecdysozoa</taxon>
        <taxon>Arthropoda</taxon>
        <taxon>Crustacea</taxon>
        <taxon>Multicrustacea</taxon>
        <taxon>Malacostraca</taxon>
        <taxon>Eumalacostraca</taxon>
        <taxon>Eucarida</taxon>
        <taxon>Decapoda</taxon>
        <taxon>Pleocyemata</taxon>
        <taxon>Brachyura</taxon>
        <taxon>Eubrachyura</taxon>
        <taxon>Portunoidea</taxon>
        <taxon>Portunidae</taxon>
        <taxon>Portuninae</taxon>
        <taxon>Portunus</taxon>
    </lineage>
</organism>
<dbReference type="Pfam" id="PF00057">
    <property type="entry name" value="Ldl_recept_a"/>
    <property type="match status" value="3"/>
</dbReference>
<evidence type="ECO:0000256" key="3">
    <source>
        <dbReference type="ARBA" id="ARBA00022729"/>
    </source>
</evidence>
<dbReference type="FunFam" id="4.10.400.10:FF:000034">
    <property type="entry name" value="Low-density lipoprotein receptor-related protein 2"/>
    <property type="match status" value="1"/>
</dbReference>
<dbReference type="PRINTS" id="PR00261">
    <property type="entry name" value="LDLRECEPTOR"/>
</dbReference>
<dbReference type="PROSITE" id="PS50068">
    <property type="entry name" value="LDLRA_2"/>
    <property type="match status" value="3"/>
</dbReference>
<dbReference type="SUPFAM" id="SSF57424">
    <property type="entry name" value="LDL receptor-like module"/>
    <property type="match status" value="3"/>
</dbReference>
<accession>A0A5B7HWJ7</accession>
<dbReference type="PANTHER" id="PTHR22722">
    <property type="entry name" value="LOW-DENSITY LIPOPROTEIN RECEPTOR-RELATED PROTEIN 2-RELATED"/>
    <property type="match status" value="1"/>
</dbReference>
<comment type="subcellular location">
    <subcellularLocation>
        <location evidence="1">Membrane</location>
        <topology evidence="1">Single-pass membrane protein</topology>
    </subcellularLocation>
</comment>
<dbReference type="CDD" id="cd00112">
    <property type="entry name" value="LDLa"/>
    <property type="match status" value="3"/>
</dbReference>
<keyword evidence="3" id="KW-0732">Signal</keyword>
<evidence type="ECO:0000313" key="12">
    <source>
        <dbReference type="Proteomes" id="UP000324222"/>
    </source>
</evidence>
<keyword evidence="11" id="KW-0449">Lipoprotein</keyword>
<keyword evidence="6" id="KW-0472">Membrane</keyword>
<evidence type="ECO:0000256" key="6">
    <source>
        <dbReference type="ARBA" id="ARBA00023136"/>
    </source>
</evidence>
<evidence type="ECO:0000256" key="2">
    <source>
        <dbReference type="ARBA" id="ARBA00022692"/>
    </source>
</evidence>
<feature type="disulfide bond" evidence="10">
    <location>
        <begin position="82"/>
        <end position="97"/>
    </location>
</feature>
<evidence type="ECO:0000256" key="7">
    <source>
        <dbReference type="ARBA" id="ARBA00023157"/>
    </source>
</evidence>
<dbReference type="OrthoDB" id="443634at2759"/>
<feature type="disulfide bond" evidence="10">
    <location>
        <begin position="22"/>
        <end position="34"/>
    </location>
</feature>
<dbReference type="FunFam" id="4.10.400.10:FF:000011">
    <property type="entry name" value="Low-density lipoprotein receptor-related protein 1"/>
    <property type="match status" value="1"/>
</dbReference>
<feature type="disulfide bond" evidence="10">
    <location>
        <begin position="41"/>
        <end position="56"/>
    </location>
</feature>
<dbReference type="PROSITE" id="PS01209">
    <property type="entry name" value="LDLRA_1"/>
    <property type="match status" value="2"/>
</dbReference>
<dbReference type="InterPro" id="IPR002172">
    <property type="entry name" value="LDrepeatLR_classA_rpt"/>
</dbReference>
<dbReference type="Proteomes" id="UP000324222">
    <property type="component" value="Unassembled WGS sequence"/>
</dbReference>
<evidence type="ECO:0000313" key="11">
    <source>
        <dbReference type="EMBL" id="MPC76840.1"/>
    </source>
</evidence>
<proteinExistence type="predicted"/>
<dbReference type="InterPro" id="IPR036055">
    <property type="entry name" value="LDL_receptor-like_sf"/>
</dbReference>
<keyword evidence="2" id="KW-0812">Transmembrane</keyword>
<dbReference type="InterPro" id="IPR023415">
    <property type="entry name" value="LDLR_class-A_CS"/>
</dbReference>
<name>A0A5B7HWJ7_PORTR</name>
<dbReference type="AlphaFoldDB" id="A0A5B7HWJ7"/>
<keyword evidence="4" id="KW-0677">Repeat</keyword>
<feature type="disulfide bond" evidence="10">
    <location>
        <begin position="117"/>
        <end position="129"/>
    </location>
</feature>
<dbReference type="SMART" id="SM00192">
    <property type="entry name" value="LDLa"/>
    <property type="match status" value="3"/>
</dbReference>
<evidence type="ECO:0000256" key="9">
    <source>
        <dbReference type="ARBA" id="ARBA00023180"/>
    </source>
</evidence>
<dbReference type="GO" id="GO:0043235">
    <property type="term" value="C:receptor complex"/>
    <property type="evidence" value="ECO:0007669"/>
    <property type="project" value="TreeGrafter"/>
</dbReference>
<sequence length="184" mass="20570">MEDDCHDGSDERNCTIKNDSECKGTEFKCDDDRCIPASWRCDGDNDCSDNSDENGCESFSCAAWQIACRSSVMKCIFRSWRCDGQEDCDDGSDEFNCTIPTTTTTTTTTPPSSEKQCSELMFRCSNGHCIPFWWRCDELNDCGDGSDEDGCPSHGVHGNSTTQRPQTTWIPHTCQKVGVVLLFY</sequence>
<keyword evidence="5" id="KW-1133">Transmembrane helix</keyword>
<evidence type="ECO:0000256" key="1">
    <source>
        <dbReference type="ARBA" id="ARBA00004167"/>
    </source>
</evidence>
<keyword evidence="8 11" id="KW-0675">Receptor</keyword>
<comment type="caution">
    <text evidence="10">Lacks conserved residue(s) required for the propagation of feature annotation.</text>
</comment>